<evidence type="ECO:0000313" key="1">
    <source>
        <dbReference type="EMBL" id="MEJ7138137.1"/>
    </source>
</evidence>
<comment type="caution">
    <text evidence="1">The sequence shown here is derived from an EMBL/GenBank/DDBJ whole genome shotgun (WGS) entry which is preliminary data.</text>
</comment>
<sequence length="130" mass="14635">MSTAMSGVTQQVLLLDLKDSPDAIAAYEAAHKRIWPEVAAHLRRHGVLDMTIHRLGTRLVMVMQTDDARFDAARMAQDQALIPILSEWEAQMGQYQAPTPWTPEGQKWTRAACIFRLADQPDPPDQPEQT</sequence>
<dbReference type="Proteomes" id="UP001364695">
    <property type="component" value="Unassembled WGS sequence"/>
</dbReference>
<evidence type="ECO:0000313" key="2">
    <source>
        <dbReference type="Proteomes" id="UP001364695"/>
    </source>
</evidence>
<keyword evidence="2" id="KW-1185">Reference proteome</keyword>
<proteinExistence type="predicted"/>
<accession>A0ACC6P1S6</accession>
<dbReference type="EMBL" id="JAWDIE010000008">
    <property type="protein sequence ID" value="MEJ7138137.1"/>
    <property type="molecule type" value="Genomic_DNA"/>
</dbReference>
<organism evidence="1 2">
    <name type="scientific">Amphibiibacter pelophylacis</name>
    <dbReference type="NCBI Taxonomy" id="1799477"/>
    <lineage>
        <taxon>Bacteria</taxon>
        <taxon>Pseudomonadati</taxon>
        <taxon>Pseudomonadota</taxon>
        <taxon>Betaproteobacteria</taxon>
        <taxon>Burkholderiales</taxon>
        <taxon>Sphaerotilaceae</taxon>
        <taxon>Amphibiibacter</taxon>
    </lineage>
</organism>
<name>A0ACC6P1S6_9BURK</name>
<gene>
    <name evidence="1" type="ORF">RV045_06790</name>
</gene>
<reference evidence="1" key="1">
    <citation type="submission" date="2023-10" db="EMBL/GenBank/DDBJ databases">
        <title>Amphibacter perezi, gen. nov., sp. nov. a novel taxa of the family Comamonadaceae, class Betaproteobacteria isolated from the skin microbiota of Pelophylax perezi from different populations.</title>
        <authorList>
            <person name="Costa S."/>
            <person name="Proenca D.N."/>
            <person name="Lopes I."/>
            <person name="Morais P.V."/>
        </authorList>
    </citation>
    <scope>NUCLEOTIDE SEQUENCE</scope>
    <source>
        <strain evidence="1">SL12-8</strain>
    </source>
</reference>
<protein>
    <submittedName>
        <fullName evidence="1">L-rhamnose mutarotase</fullName>
    </submittedName>
</protein>